<feature type="transmembrane region" description="Helical" evidence="10">
    <location>
        <begin position="388"/>
        <end position="411"/>
    </location>
</feature>
<evidence type="ECO:0000256" key="9">
    <source>
        <dbReference type="ARBA" id="ARBA00023251"/>
    </source>
</evidence>
<feature type="transmembrane region" description="Helical" evidence="10">
    <location>
        <begin position="137"/>
        <end position="158"/>
    </location>
</feature>
<feature type="transmembrane region" description="Helical" evidence="10">
    <location>
        <begin position="417"/>
        <end position="436"/>
    </location>
</feature>
<dbReference type="PANTHER" id="PTHR43823:SF3">
    <property type="entry name" value="MULTIDRUG EXPORT PROTEIN MEPA"/>
    <property type="match status" value="1"/>
</dbReference>
<feature type="transmembrane region" description="Helical" evidence="10">
    <location>
        <begin position="362"/>
        <end position="381"/>
    </location>
</feature>
<feature type="transmembrane region" description="Helical" evidence="10">
    <location>
        <begin position="314"/>
        <end position="337"/>
    </location>
</feature>
<dbReference type="HOGENOM" id="CLU_012893_0_2_9"/>
<feature type="transmembrane region" description="Helical" evidence="10">
    <location>
        <begin position="165"/>
        <end position="186"/>
    </location>
</feature>
<keyword evidence="5" id="KW-1003">Cell membrane</keyword>
<comment type="similarity">
    <text evidence="2">Belongs to the multi antimicrobial extrusion (MATE) (TC 2.A.66.1) family. MepA subfamily.</text>
</comment>
<dbReference type="RefSeq" id="WP_006439131.1">
    <property type="nucleotide sequence ID" value="NZ_DS995355.1"/>
</dbReference>
<dbReference type="GO" id="GO:0015297">
    <property type="term" value="F:antiporter activity"/>
    <property type="evidence" value="ECO:0007669"/>
    <property type="project" value="InterPro"/>
</dbReference>
<organism evidence="11 12">
    <name type="scientific">Peptacetobacter hiranonis (strain DSM 13275 / JCM 10541 / KCTC 15199 / TO-931)</name>
    <name type="common">Clostridium hiranonis</name>
    <dbReference type="NCBI Taxonomy" id="500633"/>
    <lineage>
        <taxon>Bacteria</taxon>
        <taxon>Bacillati</taxon>
        <taxon>Bacillota</taxon>
        <taxon>Clostridia</taxon>
        <taxon>Peptostreptococcales</taxon>
        <taxon>Peptostreptococcaceae</taxon>
        <taxon>Peptacetobacter</taxon>
    </lineage>
</organism>
<keyword evidence="8 10" id="KW-0472">Membrane</keyword>
<dbReference type="Pfam" id="PF01554">
    <property type="entry name" value="MatE"/>
    <property type="match status" value="2"/>
</dbReference>
<keyword evidence="7 10" id="KW-1133">Transmembrane helix</keyword>
<dbReference type="OrthoDB" id="305360at2"/>
<feature type="transmembrane region" description="Helical" evidence="10">
    <location>
        <begin position="192"/>
        <end position="216"/>
    </location>
</feature>
<evidence type="ECO:0000313" key="11">
    <source>
        <dbReference type="EMBL" id="EEA86070.1"/>
    </source>
</evidence>
<keyword evidence="4" id="KW-0813">Transport</keyword>
<evidence type="ECO:0000256" key="7">
    <source>
        <dbReference type="ARBA" id="ARBA00022989"/>
    </source>
</evidence>
<feature type="transmembrane region" description="Helical" evidence="10">
    <location>
        <begin position="272"/>
        <end position="293"/>
    </location>
</feature>
<proteinExistence type="inferred from homology"/>
<evidence type="ECO:0000256" key="6">
    <source>
        <dbReference type="ARBA" id="ARBA00022692"/>
    </source>
</evidence>
<dbReference type="STRING" id="500633.CLOHIR_00212"/>
<accession>B6FWG3</accession>
<dbReference type="GO" id="GO:0046677">
    <property type="term" value="P:response to antibiotic"/>
    <property type="evidence" value="ECO:0007669"/>
    <property type="project" value="UniProtKB-KW"/>
</dbReference>
<feature type="transmembrane region" description="Helical" evidence="10">
    <location>
        <begin position="63"/>
        <end position="83"/>
    </location>
</feature>
<feature type="transmembrane region" description="Helical" evidence="10">
    <location>
        <begin position="95"/>
        <end position="117"/>
    </location>
</feature>
<sequence>MDSKLLSNENMSLKAKFLRYMIPSVVSMWVFSLYTMVDGIFVARGVGETALAAVNISMPFVNFIFALSLMFSTGASTIIAVYLGKKDIDSANKIFTMNTVVIIIFSLLIMGGVLLNLEKVATMLGATASTMDYVKHYLGIIVLFNGFFMVSYSLEVIIKTDGFPILATCGVIISAISNVVLDYLFIMVFHWGVMGAAIATGLSQVFSTVFFLVHFFRKNSTLNFSRFKFDFPEFKKIAFIGIPDSTTELSCGIVVMLFNLNIIKYIGEQGVVYYSIINYVNTLVLMTMMGIAQGMQPLVSYYFGAENSTNMKKLFKMSAIAGVIASAAFVVICHLIPDFIVGLFIDPTETAIFTEAIRVLQIYSYAFAFMGINVIVSAFFVSVERPGIAAVVSLGRGFFLILAALYLMIAILGGEGIWYSAILAEGTCMITAIVLYKTKIKAVYKDMKSPKVKKEKLNECY</sequence>
<gene>
    <name evidence="11" type="ORF">CLOHIR_00212</name>
</gene>
<comment type="caution">
    <text evidence="11">The sequence shown here is derived from an EMBL/GenBank/DDBJ whole genome shotgun (WGS) entry which is preliminary data.</text>
</comment>
<dbReference type="PANTHER" id="PTHR43823">
    <property type="entry name" value="SPORULATION PROTEIN YKVU"/>
    <property type="match status" value="1"/>
</dbReference>
<evidence type="ECO:0000256" key="2">
    <source>
        <dbReference type="ARBA" id="ARBA00008417"/>
    </source>
</evidence>
<keyword evidence="12" id="KW-1185">Reference proteome</keyword>
<keyword evidence="6 10" id="KW-0812">Transmembrane</keyword>
<name>B6FWG3_PEPHT</name>
<comment type="subcellular location">
    <subcellularLocation>
        <location evidence="1">Cell membrane</location>
        <topology evidence="1">Multi-pass membrane protein</topology>
    </subcellularLocation>
</comment>
<dbReference type="InterPro" id="IPR048279">
    <property type="entry name" value="MdtK-like"/>
</dbReference>
<dbReference type="InterPro" id="IPR045070">
    <property type="entry name" value="MATE_MepA-like"/>
</dbReference>
<protein>
    <recommendedName>
        <fullName evidence="3">Multidrug export protein MepA</fullName>
    </recommendedName>
</protein>
<dbReference type="eggNOG" id="COG0534">
    <property type="taxonomic scope" value="Bacteria"/>
</dbReference>
<evidence type="ECO:0000256" key="3">
    <source>
        <dbReference type="ARBA" id="ARBA00022106"/>
    </source>
</evidence>
<evidence type="ECO:0000256" key="5">
    <source>
        <dbReference type="ARBA" id="ARBA00022475"/>
    </source>
</evidence>
<feature type="transmembrane region" description="Helical" evidence="10">
    <location>
        <begin position="237"/>
        <end position="260"/>
    </location>
</feature>
<reference evidence="11 12" key="2">
    <citation type="submission" date="2008-10" db="EMBL/GenBank/DDBJ databases">
        <title>Draft genome sequence of Clostridium hiranonis (DSM 13275).</title>
        <authorList>
            <person name="Sudarsanam P."/>
            <person name="Ley R."/>
            <person name="Guruge J."/>
            <person name="Turnbaugh P.J."/>
            <person name="Mahowald M."/>
            <person name="Liep D."/>
            <person name="Gordon J."/>
        </authorList>
    </citation>
    <scope>NUCLEOTIDE SEQUENCE [LARGE SCALE GENOMIC DNA]</scope>
    <source>
        <strain evidence="11 12">DSM 13275</strain>
    </source>
</reference>
<evidence type="ECO:0000256" key="1">
    <source>
        <dbReference type="ARBA" id="ARBA00004651"/>
    </source>
</evidence>
<dbReference type="EMBL" id="ABWP01000010">
    <property type="protein sequence ID" value="EEA86070.1"/>
    <property type="molecule type" value="Genomic_DNA"/>
</dbReference>
<dbReference type="AlphaFoldDB" id="B6FWG3"/>
<dbReference type="Proteomes" id="UP000003178">
    <property type="component" value="Unassembled WGS sequence"/>
</dbReference>
<dbReference type="GO" id="GO:0042910">
    <property type="term" value="F:xenobiotic transmembrane transporter activity"/>
    <property type="evidence" value="ECO:0007669"/>
    <property type="project" value="InterPro"/>
</dbReference>
<evidence type="ECO:0000256" key="10">
    <source>
        <dbReference type="SAM" id="Phobius"/>
    </source>
</evidence>
<evidence type="ECO:0000256" key="4">
    <source>
        <dbReference type="ARBA" id="ARBA00022448"/>
    </source>
</evidence>
<dbReference type="CDD" id="cd13143">
    <property type="entry name" value="MATE_MepA_like"/>
    <property type="match status" value="1"/>
</dbReference>
<dbReference type="PIRSF" id="PIRSF006603">
    <property type="entry name" value="DinF"/>
    <property type="match status" value="1"/>
</dbReference>
<keyword evidence="9" id="KW-0046">Antibiotic resistance</keyword>
<evidence type="ECO:0000256" key="8">
    <source>
        <dbReference type="ARBA" id="ARBA00023136"/>
    </source>
</evidence>
<dbReference type="InterPro" id="IPR051327">
    <property type="entry name" value="MATE_MepA_subfamily"/>
</dbReference>
<feature type="transmembrane region" description="Helical" evidence="10">
    <location>
        <begin position="20"/>
        <end position="43"/>
    </location>
</feature>
<evidence type="ECO:0000313" key="12">
    <source>
        <dbReference type="Proteomes" id="UP000003178"/>
    </source>
</evidence>
<reference evidence="11 12" key="1">
    <citation type="submission" date="2008-09" db="EMBL/GenBank/DDBJ databases">
        <authorList>
            <person name="Fulton L."/>
            <person name="Clifton S."/>
            <person name="Fulton B."/>
            <person name="Xu J."/>
            <person name="Minx P."/>
            <person name="Pepin K.H."/>
            <person name="Johnson M."/>
            <person name="Thiruvilangam P."/>
            <person name="Bhonagiri V."/>
            <person name="Nash W.E."/>
            <person name="Mardis E.R."/>
            <person name="Wilson R.K."/>
        </authorList>
    </citation>
    <scope>NUCLEOTIDE SEQUENCE [LARGE SCALE GENOMIC DNA]</scope>
    <source>
        <strain evidence="11 12">DSM 13275</strain>
    </source>
</reference>
<dbReference type="InterPro" id="IPR002528">
    <property type="entry name" value="MATE_fam"/>
</dbReference>
<dbReference type="GO" id="GO:0005886">
    <property type="term" value="C:plasma membrane"/>
    <property type="evidence" value="ECO:0007669"/>
    <property type="project" value="UniProtKB-SubCell"/>
</dbReference>